<organism evidence="1 2">
    <name type="scientific">Diphasiastrum complanatum</name>
    <name type="common">Issler's clubmoss</name>
    <name type="synonym">Lycopodium complanatum</name>
    <dbReference type="NCBI Taxonomy" id="34168"/>
    <lineage>
        <taxon>Eukaryota</taxon>
        <taxon>Viridiplantae</taxon>
        <taxon>Streptophyta</taxon>
        <taxon>Embryophyta</taxon>
        <taxon>Tracheophyta</taxon>
        <taxon>Lycopodiopsida</taxon>
        <taxon>Lycopodiales</taxon>
        <taxon>Lycopodiaceae</taxon>
        <taxon>Lycopodioideae</taxon>
        <taxon>Diphasiastrum</taxon>
    </lineage>
</organism>
<comment type="caution">
    <text evidence="1">The sequence shown here is derived from an EMBL/GenBank/DDBJ whole genome shotgun (WGS) entry which is preliminary data.</text>
</comment>
<gene>
    <name evidence="1" type="ORF">O6H91_16G080600</name>
</gene>
<accession>A0ACC2BEE3</accession>
<sequence length="390" mass="42744">MDATIKAVVEAIHASPTQAVLFISGGASQALGWLLSVPRASRTVLEARVPYSKMSMLHLLHKVPSQYVNSEVADEVALAAYNHALTLSRSVGASVAGIGLTGALISSSPKRGDHRCHIAARTQSCILKYDLVLSKGWRDRFGEENVTSRLLIKAVSDICGITMTVPLDLDEIHDTLHASRSDFTEDEQLDQLVNGETCMISYSGKQTIAGPIKGRRFILSGSFNPLHEGHLKLLDAACSVAECVPCFEMSAINADKPPLTVNEIKKRVGQFTERGKTIIVTNQPFFYKKAELLADSSFVIGIDTAIRLIDPKYYEGSHAKMLEVLMGIQKLGCDFIVAGRKVAECYQTLEDVQIPAQLRPMFKAIPKEDFRADISSTELRQKPGWKLGML</sequence>
<proteinExistence type="predicted"/>
<name>A0ACC2BEE3_DIPCM</name>
<keyword evidence="2" id="KW-1185">Reference proteome</keyword>
<reference evidence="2" key="1">
    <citation type="journal article" date="2024" name="Proc. Natl. Acad. Sci. U.S.A.">
        <title>Extraordinary preservation of gene collinearity over three hundred million years revealed in homosporous lycophytes.</title>
        <authorList>
            <person name="Li C."/>
            <person name="Wickell D."/>
            <person name="Kuo L.Y."/>
            <person name="Chen X."/>
            <person name="Nie B."/>
            <person name="Liao X."/>
            <person name="Peng D."/>
            <person name="Ji J."/>
            <person name="Jenkins J."/>
            <person name="Williams M."/>
            <person name="Shu S."/>
            <person name="Plott C."/>
            <person name="Barry K."/>
            <person name="Rajasekar S."/>
            <person name="Grimwood J."/>
            <person name="Han X."/>
            <person name="Sun S."/>
            <person name="Hou Z."/>
            <person name="He W."/>
            <person name="Dai G."/>
            <person name="Sun C."/>
            <person name="Schmutz J."/>
            <person name="Leebens-Mack J.H."/>
            <person name="Li F.W."/>
            <person name="Wang L."/>
        </authorList>
    </citation>
    <scope>NUCLEOTIDE SEQUENCE [LARGE SCALE GENOMIC DNA]</scope>
    <source>
        <strain evidence="2">cv. PW_Plant_1</strain>
    </source>
</reference>
<evidence type="ECO:0000313" key="1">
    <source>
        <dbReference type="EMBL" id="KAJ7528037.1"/>
    </source>
</evidence>
<dbReference type="EMBL" id="CM055107">
    <property type="protein sequence ID" value="KAJ7528037.1"/>
    <property type="molecule type" value="Genomic_DNA"/>
</dbReference>
<protein>
    <submittedName>
        <fullName evidence="1">Uncharacterized protein</fullName>
    </submittedName>
</protein>
<dbReference type="Proteomes" id="UP001162992">
    <property type="component" value="Chromosome 16"/>
</dbReference>
<evidence type="ECO:0000313" key="2">
    <source>
        <dbReference type="Proteomes" id="UP001162992"/>
    </source>
</evidence>